<dbReference type="Proteomes" id="UP001060085">
    <property type="component" value="Linkage Group LG03"/>
</dbReference>
<protein>
    <submittedName>
        <fullName evidence="1">Uncharacterized protein</fullName>
    </submittedName>
</protein>
<accession>A0ACC0BI73</accession>
<proteinExistence type="predicted"/>
<organism evidence="1 2">
    <name type="scientific">Catharanthus roseus</name>
    <name type="common">Madagascar periwinkle</name>
    <name type="synonym">Vinca rosea</name>
    <dbReference type="NCBI Taxonomy" id="4058"/>
    <lineage>
        <taxon>Eukaryota</taxon>
        <taxon>Viridiplantae</taxon>
        <taxon>Streptophyta</taxon>
        <taxon>Embryophyta</taxon>
        <taxon>Tracheophyta</taxon>
        <taxon>Spermatophyta</taxon>
        <taxon>Magnoliopsida</taxon>
        <taxon>eudicotyledons</taxon>
        <taxon>Gunneridae</taxon>
        <taxon>Pentapetalae</taxon>
        <taxon>asterids</taxon>
        <taxon>lamiids</taxon>
        <taxon>Gentianales</taxon>
        <taxon>Apocynaceae</taxon>
        <taxon>Rauvolfioideae</taxon>
        <taxon>Vinceae</taxon>
        <taxon>Catharanthinae</taxon>
        <taxon>Catharanthus</taxon>
    </lineage>
</organism>
<evidence type="ECO:0000313" key="2">
    <source>
        <dbReference type="Proteomes" id="UP001060085"/>
    </source>
</evidence>
<keyword evidence="2" id="KW-1185">Reference proteome</keyword>
<name>A0ACC0BI73_CATRO</name>
<evidence type="ECO:0000313" key="1">
    <source>
        <dbReference type="EMBL" id="KAI5672351.1"/>
    </source>
</evidence>
<gene>
    <name evidence="1" type="ORF">M9H77_12715</name>
</gene>
<sequence length="263" mass="30664">MEEPAGKITTRIDPSRNFYSKRHWSYQEDKLLYQLVEENGARNWNSIAENMQGRSGKSCRLRWVNHLAPHVKRVPLNLHEELKLLNLHPIYGNRWSRIALHFPGRTDNQLKNHFNVMMARHKRLILESLEIGKDQLPGFDHKDHMNNFTNAFLRQLRILKPPSSSQMQSYELAHTYSRSRRHMIGNVVELAKEAKEFPPEVEIYNDNGKNIEELTMLKPGNLFDIFPATGPPPSVRIVQDRKENLVLKKPVKFIDFLGVGNVE</sequence>
<reference evidence="2" key="1">
    <citation type="journal article" date="2023" name="Nat. Plants">
        <title>Single-cell RNA sequencing provides a high-resolution roadmap for understanding the multicellular compartmentation of specialized metabolism.</title>
        <authorList>
            <person name="Sun S."/>
            <person name="Shen X."/>
            <person name="Li Y."/>
            <person name="Li Y."/>
            <person name="Wang S."/>
            <person name="Li R."/>
            <person name="Zhang H."/>
            <person name="Shen G."/>
            <person name="Guo B."/>
            <person name="Wei J."/>
            <person name="Xu J."/>
            <person name="St-Pierre B."/>
            <person name="Chen S."/>
            <person name="Sun C."/>
        </authorList>
    </citation>
    <scope>NUCLEOTIDE SEQUENCE [LARGE SCALE GENOMIC DNA]</scope>
</reference>
<dbReference type="EMBL" id="CM044703">
    <property type="protein sequence ID" value="KAI5672351.1"/>
    <property type="molecule type" value="Genomic_DNA"/>
</dbReference>
<comment type="caution">
    <text evidence="1">The sequence shown here is derived from an EMBL/GenBank/DDBJ whole genome shotgun (WGS) entry which is preliminary data.</text>
</comment>